<organism evidence="1 2">
    <name type="scientific">Solidesulfovibrio carbinolicus</name>
    <dbReference type="NCBI Taxonomy" id="296842"/>
    <lineage>
        <taxon>Bacteria</taxon>
        <taxon>Pseudomonadati</taxon>
        <taxon>Thermodesulfobacteriota</taxon>
        <taxon>Desulfovibrionia</taxon>
        <taxon>Desulfovibrionales</taxon>
        <taxon>Desulfovibrionaceae</taxon>
        <taxon>Solidesulfovibrio</taxon>
    </lineage>
</organism>
<dbReference type="Proteomes" id="UP000293296">
    <property type="component" value="Chromosome"/>
</dbReference>
<reference evidence="1 2" key="1">
    <citation type="submission" date="2018-02" db="EMBL/GenBank/DDBJ databases">
        <title>Genome sequence of Desulfovibrio carbinolicus DSM 3852.</title>
        <authorList>
            <person name="Wilbanks E."/>
            <person name="Skennerton C.T."/>
            <person name="Orphan V.J."/>
        </authorList>
    </citation>
    <scope>NUCLEOTIDE SEQUENCE [LARGE SCALE GENOMIC DNA]</scope>
    <source>
        <strain evidence="1 2">DSM 3852</strain>
    </source>
</reference>
<evidence type="ECO:0000313" key="2">
    <source>
        <dbReference type="Proteomes" id="UP000293296"/>
    </source>
</evidence>
<evidence type="ECO:0000313" key="1">
    <source>
        <dbReference type="EMBL" id="QAZ68256.1"/>
    </source>
</evidence>
<dbReference type="KEGG" id="dcb:C3Y92_13905"/>
<name>A0A4P6HNC1_9BACT</name>
<dbReference type="SUPFAM" id="SSF160059">
    <property type="entry name" value="PriA/YqbF domain"/>
    <property type="match status" value="1"/>
</dbReference>
<accession>A0A4P6HNC1</accession>
<dbReference type="RefSeq" id="WP_129353577.1">
    <property type="nucleotide sequence ID" value="NZ_CP026538.1"/>
</dbReference>
<sequence>MDTRIVRVRSLRGGHYRGGRHFGAAPQDIEARTLSRKQLAALQDDPDLSVEIVQDGEAAATDNPAA</sequence>
<protein>
    <recommendedName>
        <fullName evidence="3">Mu-like prophage FluMu N-terminal domain-containing protein</fullName>
    </recommendedName>
</protein>
<proteinExistence type="predicted"/>
<dbReference type="EMBL" id="CP026538">
    <property type="protein sequence ID" value="QAZ68256.1"/>
    <property type="molecule type" value="Genomic_DNA"/>
</dbReference>
<gene>
    <name evidence="1" type="ORF">C3Y92_13905</name>
</gene>
<dbReference type="Gene3D" id="3.40.5.80">
    <property type="match status" value="1"/>
</dbReference>
<keyword evidence="2" id="KW-1185">Reference proteome</keyword>
<dbReference type="AlphaFoldDB" id="A0A4P6HNC1"/>
<evidence type="ECO:0008006" key="3">
    <source>
        <dbReference type="Google" id="ProtNLM"/>
    </source>
</evidence>